<name>A0A7D5L8C5_9EURY</name>
<protein>
    <submittedName>
        <fullName evidence="1">Uncharacterized protein</fullName>
    </submittedName>
</protein>
<proteinExistence type="predicted"/>
<sequence length="61" mass="6726">MVSRDATSRIARGAATVGTDDIFERYRGKPVTLLVRNSEFGTTAINRENVVDTRVLNESPT</sequence>
<organism evidence="1 2">
    <name type="scientific">Halorarum salinum</name>
    <dbReference type="NCBI Taxonomy" id="2743089"/>
    <lineage>
        <taxon>Archaea</taxon>
        <taxon>Methanobacteriati</taxon>
        <taxon>Methanobacteriota</taxon>
        <taxon>Stenosarchaea group</taxon>
        <taxon>Halobacteria</taxon>
        <taxon>Halobacteriales</taxon>
        <taxon>Haloferacaceae</taxon>
        <taxon>Halorarum</taxon>
    </lineage>
</organism>
<accession>A0A7D5L8C5</accession>
<keyword evidence="2" id="KW-1185">Reference proteome</keyword>
<gene>
    <name evidence="1" type="ORF">HUG12_00260</name>
</gene>
<evidence type="ECO:0000313" key="2">
    <source>
        <dbReference type="Proteomes" id="UP000509626"/>
    </source>
</evidence>
<dbReference type="EMBL" id="CP058579">
    <property type="protein sequence ID" value="QLG60227.1"/>
    <property type="molecule type" value="Genomic_DNA"/>
</dbReference>
<evidence type="ECO:0000313" key="1">
    <source>
        <dbReference type="EMBL" id="QLG60227.1"/>
    </source>
</evidence>
<dbReference type="KEGG" id="halu:HUG12_00260"/>
<reference evidence="1 2" key="1">
    <citation type="submission" date="2020-06" db="EMBL/GenBank/DDBJ databases">
        <title>NJ-3-1, isolated from saline soil.</title>
        <authorList>
            <person name="Cui H.L."/>
            <person name="Shi X."/>
        </authorList>
    </citation>
    <scope>NUCLEOTIDE SEQUENCE [LARGE SCALE GENOMIC DNA]</scope>
    <source>
        <strain evidence="1 2">NJ-3-1</strain>
    </source>
</reference>
<dbReference type="Proteomes" id="UP000509626">
    <property type="component" value="Chromosome"/>
</dbReference>
<dbReference type="AlphaFoldDB" id="A0A7D5L8C5"/>